<dbReference type="InterPro" id="IPR057336">
    <property type="entry name" value="GerAC_N"/>
</dbReference>
<feature type="domain" description="Spore germination GerAC-like C-terminal" evidence="9">
    <location>
        <begin position="209"/>
        <end position="372"/>
    </location>
</feature>
<keyword evidence="7" id="KW-0449">Lipoprotein</keyword>
<keyword evidence="3" id="KW-0309">Germination</keyword>
<keyword evidence="5 8" id="KW-0472">Membrane</keyword>
<evidence type="ECO:0000256" key="1">
    <source>
        <dbReference type="ARBA" id="ARBA00004635"/>
    </source>
</evidence>
<dbReference type="GO" id="GO:0009847">
    <property type="term" value="P:spore germination"/>
    <property type="evidence" value="ECO:0007669"/>
    <property type="project" value="InterPro"/>
</dbReference>
<feature type="domain" description="Spore germination protein N-terminal" evidence="10">
    <location>
        <begin position="25"/>
        <end position="195"/>
    </location>
</feature>
<evidence type="ECO:0000256" key="7">
    <source>
        <dbReference type="ARBA" id="ARBA00023288"/>
    </source>
</evidence>
<comment type="subcellular location">
    <subcellularLocation>
        <location evidence="1">Membrane</location>
        <topology evidence="1">Lipid-anchor</topology>
    </subcellularLocation>
</comment>
<keyword evidence="8" id="KW-1133">Transmembrane helix</keyword>
<comment type="similarity">
    <text evidence="2">Belongs to the GerABKC lipoprotein family.</text>
</comment>
<keyword evidence="6" id="KW-0564">Palmitate</keyword>
<dbReference type="PROSITE" id="PS51257">
    <property type="entry name" value="PROKAR_LIPOPROTEIN"/>
    <property type="match status" value="1"/>
</dbReference>
<dbReference type="Pfam" id="PF05504">
    <property type="entry name" value="Spore_GerAC"/>
    <property type="match status" value="1"/>
</dbReference>
<dbReference type="STRING" id="1123350.SAMN02744040_00744"/>
<dbReference type="PANTHER" id="PTHR35789">
    <property type="entry name" value="SPORE GERMINATION PROTEIN B3"/>
    <property type="match status" value="1"/>
</dbReference>
<evidence type="ECO:0000313" key="12">
    <source>
        <dbReference type="Proteomes" id="UP000242520"/>
    </source>
</evidence>
<dbReference type="InterPro" id="IPR008844">
    <property type="entry name" value="Spore_GerAC-like"/>
</dbReference>
<dbReference type="AlphaFoldDB" id="A0A1M5Q1G8"/>
<evidence type="ECO:0000256" key="3">
    <source>
        <dbReference type="ARBA" id="ARBA00022544"/>
    </source>
</evidence>
<dbReference type="PANTHER" id="PTHR35789:SF1">
    <property type="entry name" value="SPORE GERMINATION PROTEIN B3"/>
    <property type="match status" value="1"/>
</dbReference>
<dbReference type="EMBL" id="FQXH01000007">
    <property type="protein sequence ID" value="SHH07975.1"/>
    <property type="molecule type" value="Genomic_DNA"/>
</dbReference>
<evidence type="ECO:0000256" key="2">
    <source>
        <dbReference type="ARBA" id="ARBA00007886"/>
    </source>
</evidence>
<dbReference type="OrthoDB" id="9816067at2"/>
<dbReference type="Proteomes" id="UP000242520">
    <property type="component" value="Unassembled WGS sequence"/>
</dbReference>
<evidence type="ECO:0000259" key="10">
    <source>
        <dbReference type="Pfam" id="PF25198"/>
    </source>
</evidence>
<dbReference type="InterPro" id="IPR038501">
    <property type="entry name" value="Spore_GerAC_C_sf"/>
</dbReference>
<keyword evidence="8" id="KW-0812">Transmembrane</keyword>
<organism evidence="11 12">
    <name type="scientific">Tepidibacter thalassicus DSM 15285</name>
    <dbReference type="NCBI Taxonomy" id="1123350"/>
    <lineage>
        <taxon>Bacteria</taxon>
        <taxon>Bacillati</taxon>
        <taxon>Bacillota</taxon>
        <taxon>Clostridia</taxon>
        <taxon>Peptostreptococcales</taxon>
        <taxon>Peptostreptococcaceae</taxon>
        <taxon>Tepidibacter</taxon>
    </lineage>
</organism>
<proteinExistence type="inferred from homology"/>
<evidence type="ECO:0000313" key="11">
    <source>
        <dbReference type="EMBL" id="SHH07975.1"/>
    </source>
</evidence>
<dbReference type="NCBIfam" id="TIGR02887">
    <property type="entry name" value="spore_ger_x_C"/>
    <property type="match status" value="1"/>
</dbReference>
<evidence type="ECO:0000256" key="6">
    <source>
        <dbReference type="ARBA" id="ARBA00023139"/>
    </source>
</evidence>
<reference evidence="12" key="1">
    <citation type="submission" date="2016-11" db="EMBL/GenBank/DDBJ databases">
        <authorList>
            <person name="Varghese N."/>
            <person name="Submissions S."/>
        </authorList>
    </citation>
    <scope>NUCLEOTIDE SEQUENCE [LARGE SCALE GENOMIC DNA]</scope>
    <source>
        <strain evidence="12">DSM 15285</strain>
    </source>
</reference>
<sequence length="384" mass="43482">MKNIKIIILIFTILLYVIVLTGCWNYREINDMNIIHGAAVDKYREKDKYILTTEIIKPMAGQEFKMEADVISEEGDSLFDAVRNMIIHSGKRGYWSHAKVFIISSDIAKEGVVPVLDFITRDAEVRSDIWLLVSKEKTAKEILEGKTKLHSTISAHLEDKMKNEKSISKFKEIELYQFLDDLSNEGISPVIPAVHMVKKKGDVVPEICGSAVFKKDKMVGCIDGMQTRSMLLIKDELKGGVFVIEDVGEKNTDVSLEVFSSKTKVKPVLKDGNIIIKIDSKIDVGIGEIMGEEDLISEKGREKLKKQAQRVIKNQMEDVIKKAQNEYESDIFGFGAIIHRKMPDTWKEVKNNWDYIFKNLDIQINVQVNIKGSALTSKPIKVGD</sequence>
<keyword evidence="4" id="KW-0732">Signal</keyword>
<protein>
    <submittedName>
        <fullName evidence="11">Spore germination protein KC</fullName>
    </submittedName>
</protein>
<dbReference type="GO" id="GO:0016020">
    <property type="term" value="C:membrane"/>
    <property type="evidence" value="ECO:0007669"/>
    <property type="project" value="UniProtKB-SubCell"/>
</dbReference>
<dbReference type="Pfam" id="PF25198">
    <property type="entry name" value="Spore_GerAC_N"/>
    <property type="match status" value="1"/>
</dbReference>
<dbReference type="Gene3D" id="3.30.300.210">
    <property type="entry name" value="Nutrient germinant receptor protein C, domain 3"/>
    <property type="match status" value="1"/>
</dbReference>
<keyword evidence="12" id="KW-1185">Reference proteome</keyword>
<dbReference type="RefSeq" id="WP_072723760.1">
    <property type="nucleotide sequence ID" value="NZ_FQXH01000007.1"/>
</dbReference>
<feature type="transmembrane region" description="Helical" evidence="8">
    <location>
        <begin position="6"/>
        <end position="26"/>
    </location>
</feature>
<name>A0A1M5Q1G8_9FIRM</name>
<evidence type="ECO:0000256" key="4">
    <source>
        <dbReference type="ARBA" id="ARBA00022729"/>
    </source>
</evidence>
<evidence type="ECO:0000256" key="5">
    <source>
        <dbReference type="ARBA" id="ARBA00023136"/>
    </source>
</evidence>
<accession>A0A1M5Q1G8</accession>
<evidence type="ECO:0000259" key="9">
    <source>
        <dbReference type="Pfam" id="PF05504"/>
    </source>
</evidence>
<gene>
    <name evidence="11" type="ORF">SAMN02744040_00744</name>
</gene>
<dbReference type="InterPro" id="IPR046953">
    <property type="entry name" value="Spore_GerAC-like_C"/>
</dbReference>
<evidence type="ECO:0000256" key="8">
    <source>
        <dbReference type="SAM" id="Phobius"/>
    </source>
</evidence>